<dbReference type="Proteomes" id="UP000292039">
    <property type="component" value="Unassembled WGS sequence"/>
</dbReference>
<accession>A0A4Q7MPX6</accession>
<protein>
    <submittedName>
        <fullName evidence="1">Uncharacterized protein</fullName>
    </submittedName>
</protein>
<gene>
    <name evidence="1" type="ORF">EV679_1916</name>
</gene>
<sequence>MSYLTRLAATSVAALALHGCGGGGEGETANPIEPGQEEPAAPVSVGACQAVAGDCVEQLGVGDISKLGDWKLESYIDPPKIVMCEEDCIPAELSTRSFVYLDGYYAMPYPALKAAGASFFYETRESALKLDELGRAFVADYGAILVGYPRVQRKRNESEGVNEIHLNLPFIILSQDVRQISRSPSVYRDGWAIDEAVLFKTDTSENLRGGYSLSGRYFTQGDWSTNYYGSNGSSFDLGDSVYTGFMIYDSDVLMKINETYPLMCQNRFSIAKKGSKVPNVRTESMQCLVQWKENDWFVINVPTDTTINNPSLTEGLAFLNEYIENAAQDPNTDHYISLVAKKYTDIQEKWAADEAADVSNLSSLATYTKNAVWSYTGRSNSMTFGSARHWMQSVTNELNKRYDPTLSLEQGRLVPRAH</sequence>
<proteinExistence type="predicted"/>
<dbReference type="RefSeq" id="WP_130487044.1">
    <property type="nucleotide sequence ID" value="NZ_CBCSEB010000001.1"/>
</dbReference>
<comment type="caution">
    <text evidence="1">The sequence shown here is derived from an EMBL/GenBank/DDBJ whole genome shotgun (WGS) entry which is preliminary data.</text>
</comment>
<evidence type="ECO:0000313" key="1">
    <source>
        <dbReference type="EMBL" id="RZS70509.1"/>
    </source>
</evidence>
<name>A0A4Q7MPX6_9BURK</name>
<evidence type="ECO:0000313" key="2">
    <source>
        <dbReference type="Proteomes" id="UP000292039"/>
    </source>
</evidence>
<organism evidence="1 2">
    <name type="scientific">Kerstersia gyiorum</name>
    <dbReference type="NCBI Taxonomy" id="206506"/>
    <lineage>
        <taxon>Bacteria</taxon>
        <taxon>Pseudomonadati</taxon>
        <taxon>Pseudomonadota</taxon>
        <taxon>Betaproteobacteria</taxon>
        <taxon>Burkholderiales</taxon>
        <taxon>Alcaligenaceae</taxon>
        <taxon>Kerstersia</taxon>
    </lineage>
</organism>
<dbReference type="EMBL" id="SGWZ01000002">
    <property type="protein sequence ID" value="RZS70509.1"/>
    <property type="molecule type" value="Genomic_DNA"/>
</dbReference>
<dbReference type="AlphaFoldDB" id="A0A4Q7MPX6"/>
<reference evidence="1 2" key="1">
    <citation type="submission" date="2019-02" db="EMBL/GenBank/DDBJ databases">
        <title>Genomic Encyclopedia of Type Strains, Phase IV (KMG-IV): sequencing the most valuable type-strain genomes for metagenomic binning, comparative biology and taxonomic classification.</title>
        <authorList>
            <person name="Goeker M."/>
        </authorList>
    </citation>
    <scope>NUCLEOTIDE SEQUENCE [LARGE SCALE GENOMIC DNA]</scope>
    <source>
        <strain evidence="1 2">DSM 16618</strain>
    </source>
</reference>